<organism evidence="1 2">
    <name type="scientific">Candidatus Methanoperedens nitratireducens</name>
    <dbReference type="NCBI Taxonomy" id="1392998"/>
    <lineage>
        <taxon>Archaea</taxon>
        <taxon>Methanobacteriati</taxon>
        <taxon>Methanobacteriota</taxon>
        <taxon>Stenosarchaea group</taxon>
        <taxon>Methanomicrobia</taxon>
        <taxon>Methanosarcinales</taxon>
        <taxon>ANME-2 cluster</taxon>
        <taxon>Candidatus Methanoperedentaceae</taxon>
        <taxon>Candidatus Methanoperedens</taxon>
    </lineage>
</organism>
<dbReference type="Proteomes" id="UP000050360">
    <property type="component" value="Unassembled WGS sequence"/>
</dbReference>
<sequence>MYYVNKDEPMWPGGPSAPYAGYITKGDNDNTNAVYDQQGSISYLQPVKKEWIIGVARFRPIPLIGCVPLTMRGNPACFNQ</sequence>
<reference evidence="1 2" key="1">
    <citation type="submission" date="2015-09" db="EMBL/GenBank/DDBJ databases">
        <title>A metagenomics-based metabolic model of nitrate-dependent anaerobic oxidation of methane by Methanoperedens-like archaea.</title>
        <authorList>
            <person name="Arshad A."/>
            <person name="Speth D.R."/>
            <person name="De Graaf R.M."/>
            <person name="Op Den Camp H.J."/>
            <person name="Jetten M.S."/>
            <person name="Welte C.U."/>
        </authorList>
    </citation>
    <scope>NUCLEOTIDE SEQUENCE [LARGE SCALE GENOMIC DNA]</scope>
</reference>
<proteinExistence type="predicted"/>
<gene>
    <name evidence="1" type="primary">sec11_2</name>
    <name evidence="1" type="ORF">MPEBLZ_01529</name>
</gene>
<dbReference type="PATRIC" id="fig|1719120.3.peg.1661"/>
<name>A0A0N8KR41_9EURY</name>
<evidence type="ECO:0000313" key="2">
    <source>
        <dbReference type="Proteomes" id="UP000050360"/>
    </source>
</evidence>
<dbReference type="EMBL" id="LKCM01000121">
    <property type="protein sequence ID" value="KPQ43882.1"/>
    <property type="molecule type" value="Genomic_DNA"/>
</dbReference>
<comment type="caution">
    <text evidence="1">The sequence shown here is derived from an EMBL/GenBank/DDBJ whole genome shotgun (WGS) entry which is preliminary data.</text>
</comment>
<accession>A0A0N8KR41</accession>
<dbReference type="AlphaFoldDB" id="A0A0N8KR41"/>
<protein>
    <submittedName>
        <fullName evidence="1">Signal sequence peptidase</fullName>
    </submittedName>
</protein>
<evidence type="ECO:0000313" key="1">
    <source>
        <dbReference type="EMBL" id="KPQ43882.1"/>
    </source>
</evidence>